<feature type="domain" description="Sigma-54 factor interaction" evidence="7">
    <location>
        <begin position="387"/>
        <end position="624"/>
    </location>
</feature>
<keyword evidence="4" id="KW-0238">DNA-binding</keyword>
<reference key="1">
    <citation type="submission" date="2010-11" db="EMBL/GenBank/DDBJ databases">
        <title>The complete sequence of chromosome of Isophaera pallida ATCC 43644.</title>
        <authorList>
            <consortium name="US DOE Joint Genome Institute (JGI-PGF)"/>
            <person name="Lucas S."/>
            <person name="Copeland A."/>
            <person name="Lapidus A."/>
            <person name="Bruce D."/>
            <person name="Goodwin L."/>
            <person name="Pitluck S."/>
            <person name="Kyrpides N."/>
            <person name="Mavromatis K."/>
            <person name="Pagani I."/>
            <person name="Ivanova N."/>
            <person name="Saunders E."/>
            <person name="Brettin T."/>
            <person name="Detter J.C."/>
            <person name="Han C."/>
            <person name="Tapia R."/>
            <person name="Land M."/>
            <person name="Hauser L."/>
            <person name="Markowitz V."/>
            <person name="Cheng J.-F."/>
            <person name="Hugenholtz P."/>
            <person name="Woyke T."/>
            <person name="Wu D."/>
            <person name="Eisen J.A."/>
        </authorList>
    </citation>
    <scope>NUCLEOTIDE SEQUENCE</scope>
    <source>
        <strain>ATCC 43644</strain>
    </source>
</reference>
<dbReference type="EMBL" id="CP002353">
    <property type="protein sequence ID" value="ADV61016.1"/>
    <property type="molecule type" value="Genomic_DNA"/>
</dbReference>
<proteinExistence type="predicted"/>
<dbReference type="RefSeq" id="WP_013563305.1">
    <property type="nucleotide sequence ID" value="NC_014962.1"/>
</dbReference>
<dbReference type="PROSITE" id="PS50045">
    <property type="entry name" value="SIGMA54_INTERACT_4"/>
    <property type="match status" value="1"/>
</dbReference>
<dbReference type="KEGG" id="ipa:Isop_0421"/>
<dbReference type="InterPro" id="IPR027417">
    <property type="entry name" value="P-loop_NTPase"/>
</dbReference>
<gene>
    <name evidence="8" type="ordered locus">Isop_0421</name>
</gene>
<dbReference type="CDD" id="cd00009">
    <property type="entry name" value="AAA"/>
    <property type="match status" value="1"/>
</dbReference>
<dbReference type="InParanoid" id="E8QYP0"/>
<evidence type="ECO:0000313" key="9">
    <source>
        <dbReference type="Proteomes" id="UP000008631"/>
    </source>
</evidence>
<dbReference type="InterPro" id="IPR025943">
    <property type="entry name" value="Sigma_54_int_dom_ATP-bd_2"/>
</dbReference>
<evidence type="ECO:0000256" key="2">
    <source>
        <dbReference type="ARBA" id="ARBA00022840"/>
    </source>
</evidence>
<dbReference type="PROSITE" id="PS00675">
    <property type="entry name" value="SIGMA54_INTERACT_1"/>
    <property type="match status" value="1"/>
</dbReference>
<dbReference type="InterPro" id="IPR002197">
    <property type="entry name" value="HTH_Fis"/>
</dbReference>
<dbReference type="HOGENOM" id="CLU_000445_8_12_0"/>
<dbReference type="SMART" id="SM00382">
    <property type="entry name" value="AAA"/>
    <property type="match status" value="1"/>
</dbReference>
<dbReference type="Pfam" id="PF02954">
    <property type="entry name" value="HTH_8"/>
    <property type="match status" value="1"/>
</dbReference>
<feature type="compositionally biased region" description="Basic and acidic residues" evidence="6">
    <location>
        <begin position="746"/>
        <end position="763"/>
    </location>
</feature>
<evidence type="ECO:0000256" key="5">
    <source>
        <dbReference type="ARBA" id="ARBA00023163"/>
    </source>
</evidence>
<dbReference type="InterPro" id="IPR009057">
    <property type="entry name" value="Homeodomain-like_sf"/>
</dbReference>
<evidence type="ECO:0000313" key="8">
    <source>
        <dbReference type="EMBL" id="ADV61016.1"/>
    </source>
</evidence>
<evidence type="ECO:0000256" key="4">
    <source>
        <dbReference type="ARBA" id="ARBA00023125"/>
    </source>
</evidence>
<keyword evidence="2" id="KW-0067">ATP-binding</keyword>
<keyword evidence="9" id="KW-1185">Reference proteome</keyword>
<dbReference type="Gene3D" id="1.10.8.60">
    <property type="match status" value="1"/>
</dbReference>
<dbReference type="AlphaFoldDB" id="E8QYP0"/>
<organism evidence="8 9">
    <name type="scientific">Isosphaera pallida (strain ATCC 43644 / DSM 9630 / IS1B)</name>
    <dbReference type="NCBI Taxonomy" id="575540"/>
    <lineage>
        <taxon>Bacteria</taxon>
        <taxon>Pseudomonadati</taxon>
        <taxon>Planctomycetota</taxon>
        <taxon>Planctomycetia</taxon>
        <taxon>Isosphaerales</taxon>
        <taxon>Isosphaeraceae</taxon>
        <taxon>Isosphaera</taxon>
    </lineage>
</organism>
<dbReference type="Pfam" id="PF00158">
    <property type="entry name" value="Sigma54_activat"/>
    <property type="match status" value="1"/>
</dbReference>
<dbReference type="OrthoDB" id="9804019at2"/>
<dbReference type="PANTHER" id="PTHR32071">
    <property type="entry name" value="TRANSCRIPTIONAL REGULATORY PROTEIN"/>
    <property type="match status" value="1"/>
</dbReference>
<keyword evidence="3" id="KW-0805">Transcription regulation</keyword>
<dbReference type="SUPFAM" id="SSF46689">
    <property type="entry name" value="Homeodomain-like"/>
    <property type="match status" value="1"/>
</dbReference>
<accession>E8QYP0</accession>
<evidence type="ECO:0000259" key="7">
    <source>
        <dbReference type="PROSITE" id="PS50045"/>
    </source>
</evidence>
<dbReference type="InterPro" id="IPR025944">
    <property type="entry name" value="Sigma_54_int_dom_CS"/>
</dbReference>
<dbReference type="GO" id="GO:0006355">
    <property type="term" value="P:regulation of DNA-templated transcription"/>
    <property type="evidence" value="ECO:0007669"/>
    <property type="project" value="InterPro"/>
</dbReference>
<reference evidence="8 9" key="2">
    <citation type="journal article" date="2011" name="Stand. Genomic Sci.">
        <title>Complete genome sequence of Isosphaera pallida type strain (IS1B).</title>
        <authorList>
            <consortium name="US DOE Joint Genome Institute (JGI-PGF)"/>
            <person name="Goker M."/>
            <person name="Cleland D."/>
            <person name="Saunders E."/>
            <person name="Lapidus A."/>
            <person name="Nolan M."/>
            <person name="Lucas S."/>
            <person name="Hammon N."/>
            <person name="Deshpande S."/>
            <person name="Cheng J.F."/>
            <person name="Tapia R."/>
            <person name="Han C."/>
            <person name="Goodwin L."/>
            <person name="Pitluck S."/>
            <person name="Liolios K."/>
            <person name="Pagani I."/>
            <person name="Ivanova N."/>
            <person name="Mavromatis K."/>
            <person name="Pati A."/>
            <person name="Chen A."/>
            <person name="Palaniappan K."/>
            <person name="Land M."/>
            <person name="Hauser L."/>
            <person name="Chang Y.J."/>
            <person name="Jeffries C.D."/>
            <person name="Detter J.C."/>
            <person name="Beck B."/>
            <person name="Woyke T."/>
            <person name="Bristow J."/>
            <person name="Eisen J.A."/>
            <person name="Markowitz V."/>
            <person name="Hugenholtz P."/>
            <person name="Kyrpides N.C."/>
            <person name="Klenk H.P."/>
        </authorList>
    </citation>
    <scope>NUCLEOTIDE SEQUENCE [LARGE SCALE GENOMIC DNA]</scope>
    <source>
        <strain evidence="9">ATCC 43644 / DSM 9630 / IS1B</strain>
    </source>
</reference>
<dbReference type="eggNOG" id="COG3284">
    <property type="taxonomic scope" value="Bacteria"/>
</dbReference>
<dbReference type="InterPro" id="IPR003593">
    <property type="entry name" value="AAA+_ATPase"/>
</dbReference>
<dbReference type="InterPro" id="IPR058031">
    <property type="entry name" value="AAA_lid_NorR"/>
</dbReference>
<protein>
    <submittedName>
        <fullName evidence="8">GAF modulated sigma54 specific transcriptional regulator, Fis family</fullName>
    </submittedName>
</protein>
<dbReference type="SUPFAM" id="SSF52540">
    <property type="entry name" value="P-loop containing nucleoside triphosphate hydrolases"/>
    <property type="match status" value="1"/>
</dbReference>
<dbReference type="Proteomes" id="UP000008631">
    <property type="component" value="Chromosome"/>
</dbReference>
<evidence type="ECO:0000256" key="6">
    <source>
        <dbReference type="SAM" id="MobiDB-lite"/>
    </source>
</evidence>
<evidence type="ECO:0000256" key="3">
    <source>
        <dbReference type="ARBA" id="ARBA00023015"/>
    </source>
</evidence>
<dbReference type="Gene3D" id="3.40.50.300">
    <property type="entry name" value="P-loop containing nucleotide triphosphate hydrolases"/>
    <property type="match status" value="1"/>
</dbReference>
<dbReference type="InterPro" id="IPR029016">
    <property type="entry name" value="GAF-like_dom_sf"/>
</dbReference>
<keyword evidence="5" id="KW-0804">Transcription</keyword>
<dbReference type="Pfam" id="PF25601">
    <property type="entry name" value="AAA_lid_14"/>
    <property type="match status" value="1"/>
</dbReference>
<dbReference type="Gene3D" id="1.10.10.60">
    <property type="entry name" value="Homeodomain-like"/>
    <property type="match status" value="1"/>
</dbReference>
<feature type="region of interest" description="Disordered" evidence="6">
    <location>
        <begin position="739"/>
        <end position="763"/>
    </location>
</feature>
<dbReference type="GO" id="GO:0005524">
    <property type="term" value="F:ATP binding"/>
    <property type="evidence" value="ECO:0007669"/>
    <property type="project" value="UniProtKB-KW"/>
</dbReference>
<keyword evidence="1" id="KW-0547">Nucleotide-binding</keyword>
<dbReference type="PROSITE" id="PS00688">
    <property type="entry name" value="SIGMA54_INTERACT_3"/>
    <property type="match status" value="1"/>
</dbReference>
<dbReference type="PROSITE" id="PS00676">
    <property type="entry name" value="SIGMA54_INTERACT_2"/>
    <property type="match status" value="1"/>
</dbReference>
<sequence>MPSRNGGSERIWSRYVETGDDREARRVLPRVIWESWRRCREDWRLDVGLAEVTSRLPEEQWRALRERHRQCWWGGVEPLWNEAARRVGENGGVVAIFDAEGWMLDLEGDSRARTRLETIRFAPGYNWSEASAGTNGPGLALWRREPVRVRGAEHYIAAWHPWNCASAVVRDPETERIVAAVDVTAPAGSEASRSHALAVAATLARAAEAELAHRFEARRAALLDLFRGLAAGRSSEGLLAVDAGLRVLRCNDAAAVHLGPPDRPSLEHCPGLKAAVLNILERYRGPKTHPGIIGSEGDDHPSGEDQIEFERFELTECRHVGSRATRVLVAPAWRDGQLLGALLLLAGSLTRAVVQGRSTSSATIQDKTHPNMTITARRCDQDPLAMLDGQTEALVRLKDRARRAAASELPILLMGETGTGKEVLARAIHAASRRGRTGRPFVAVNCGALPESLIESELFGHAPGAFTGATARGRPGRFVEADGGTLLLDEVHDLSPSAQSALLRVLQEGEVTPLGGSTRRVDVRVIAACNRDLRAEVAAGRFRADLFYRLHVLTLELPPLRCRRDDIPHLAHLFLEEALAAREAGASGSNPIRGWTPRALEALQAYDWPGNLRELKAVVHAAVTFAEGTLLDLDDLPDFLRPESLRVVPPPGCPPAFPADSSVASPLLGRTSRTTALGRGDHTAEDVLLPANPANAEPWLRALQDAQGNLAEAARRLGVSRMTLYRRINRRGLIRIRRLQTNGPDPARDIHPQGQGHWDEYRP</sequence>
<dbReference type="GO" id="GO:0043565">
    <property type="term" value="F:sequence-specific DNA binding"/>
    <property type="evidence" value="ECO:0007669"/>
    <property type="project" value="InterPro"/>
</dbReference>
<evidence type="ECO:0000256" key="1">
    <source>
        <dbReference type="ARBA" id="ARBA00022741"/>
    </source>
</evidence>
<dbReference type="PRINTS" id="PR01590">
    <property type="entry name" value="HTHFIS"/>
</dbReference>
<name>E8QYP0_ISOPI</name>
<dbReference type="InterPro" id="IPR025662">
    <property type="entry name" value="Sigma_54_int_dom_ATP-bd_1"/>
</dbReference>
<dbReference type="FunFam" id="3.40.50.300:FF:000006">
    <property type="entry name" value="DNA-binding transcriptional regulator NtrC"/>
    <property type="match status" value="1"/>
</dbReference>
<dbReference type="Gene3D" id="3.30.450.40">
    <property type="match status" value="1"/>
</dbReference>
<dbReference type="InterPro" id="IPR002078">
    <property type="entry name" value="Sigma_54_int"/>
</dbReference>